<name>A0A6J7FBT3_9ZZZZ</name>
<protein>
    <submittedName>
        <fullName evidence="1">Unannotated protein</fullName>
    </submittedName>
</protein>
<proteinExistence type="predicted"/>
<evidence type="ECO:0000313" key="1">
    <source>
        <dbReference type="EMBL" id="CAB4890945.1"/>
    </source>
</evidence>
<sequence>MGCSELFGSSNLVVGNVNCNDRASSAHTSALNRIQANSTRSNNNDMATSRNFCCIGYCTKTCDDTTCKKRCTCHRNCFRHCNALRLMHEHKFCKATSSHALHNRVAFCIGDWRLGIERKLSATCNWVTHAATMAVSARANQRDNNMLTNFYCGDIGTDFFNDSGALMPVDGWQCAAPRTLCIGDVAVTNCNSRNFDANFARTCIGKLNIFNH</sequence>
<accession>A0A6J7FBT3</accession>
<organism evidence="1">
    <name type="scientific">freshwater metagenome</name>
    <dbReference type="NCBI Taxonomy" id="449393"/>
    <lineage>
        <taxon>unclassified sequences</taxon>
        <taxon>metagenomes</taxon>
        <taxon>ecological metagenomes</taxon>
    </lineage>
</organism>
<reference evidence="1" key="1">
    <citation type="submission" date="2020-05" db="EMBL/GenBank/DDBJ databases">
        <authorList>
            <person name="Chiriac C."/>
            <person name="Salcher M."/>
            <person name="Ghai R."/>
            <person name="Kavagutti S V."/>
        </authorList>
    </citation>
    <scope>NUCLEOTIDE SEQUENCE</scope>
</reference>
<gene>
    <name evidence="1" type="ORF">UFOPK3573_00075</name>
</gene>
<dbReference type="EMBL" id="CAFBMJ010000002">
    <property type="protein sequence ID" value="CAB4890945.1"/>
    <property type="molecule type" value="Genomic_DNA"/>
</dbReference>
<dbReference type="AlphaFoldDB" id="A0A6J7FBT3"/>